<evidence type="ECO:0000256" key="1">
    <source>
        <dbReference type="SAM" id="MobiDB-lite"/>
    </source>
</evidence>
<reference evidence="2" key="1">
    <citation type="journal article" date="2020" name="Stud. Mycol.">
        <title>101 Dothideomycetes genomes: a test case for predicting lifestyles and emergence of pathogens.</title>
        <authorList>
            <person name="Haridas S."/>
            <person name="Albert R."/>
            <person name="Binder M."/>
            <person name="Bloem J."/>
            <person name="Labutti K."/>
            <person name="Salamov A."/>
            <person name="Andreopoulos B."/>
            <person name="Baker S."/>
            <person name="Barry K."/>
            <person name="Bills G."/>
            <person name="Bluhm B."/>
            <person name="Cannon C."/>
            <person name="Castanera R."/>
            <person name="Culley D."/>
            <person name="Daum C."/>
            <person name="Ezra D."/>
            <person name="Gonzalez J."/>
            <person name="Henrissat B."/>
            <person name="Kuo A."/>
            <person name="Liang C."/>
            <person name="Lipzen A."/>
            <person name="Lutzoni F."/>
            <person name="Magnuson J."/>
            <person name="Mondo S."/>
            <person name="Nolan M."/>
            <person name="Ohm R."/>
            <person name="Pangilinan J."/>
            <person name="Park H.-J."/>
            <person name="Ramirez L."/>
            <person name="Alfaro M."/>
            <person name="Sun H."/>
            <person name="Tritt A."/>
            <person name="Yoshinaga Y."/>
            <person name="Zwiers L.-H."/>
            <person name="Turgeon B."/>
            <person name="Goodwin S."/>
            <person name="Spatafora J."/>
            <person name="Crous P."/>
            <person name="Grigoriev I."/>
        </authorList>
    </citation>
    <scope>NUCLEOTIDE SEQUENCE</scope>
    <source>
        <strain evidence="2">CBS 260.36</strain>
    </source>
</reference>
<gene>
    <name evidence="2" type="ORF">K461DRAFT_293672</name>
</gene>
<keyword evidence="3" id="KW-1185">Reference proteome</keyword>
<feature type="compositionally biased region" description="Pro residues" evidence="1">
    <location>
        <begin position="285"/>
        <end position="298"/>
    </location>
</feature>
<evidence type="ECO:0000313" key="2">
    <source>
        <dbReference type="EMBL" id="KAF2153407.1"/>
    </source>
</evidence>
<feature type="region of interest" description="Disordered" evidence="1">
    <location>
        <begin position="268"/>
        <end position="463"/>
    </location>
</feature>
<dbReference type="Proteomes" id="UP000799439">
    <property type="component" value="Unassembled WGS sequence"/>
</dbReference>
<feature type="region of interest" description="Disordered" evidence="1">
    <location>
        <begin position="53"/>
        <end position="231"/>
    </location>
</feature>
<feature type="compositionally biased region" description="Pro residues" evidence="1">
    <location>
        <begin position="394"/>
        <end position="406"/>
    </location>
</feature>
<name>A0A9P4J4Q4_9PEZI</name>
<feature type="compositionally biased region" description="Polar residues" evidence="1">
    <location>
        <begin position="110"/>
        <end position="135"/>
    </location>
</feature>
<comment type="caution">
    <text evidence="2">The sequence shown here is derived from an EMBL/GenBank/DDBJ whole genome shotgun (WGS) entry which is preliminary data.</text>
</comment>
<feature type="compositionally biased region" description="Low complexity" evidence="1">
    <location>
        <begin position="407"/>
        <end position="447"/>
    </location>
</feature>
<feature type="compositionally biased region" description="Low complexity" evidence="1">
    <location>
        <begin position="370"/>
        <end position="384"/>
    </location>
</feature>
<dbReference type="AlphaFoldDB" id="A0A9P4J4Q4"/>
<feature type="compositionally biased region" description="Basic and acidic residues" evidence="1">
    <location>
        <begin position="86"/>
        <end position="98"/>
    </location>
</feature>
<feature type="compositionally biased region" description="Polar residues" evidence="1">
    <location>
        <begin position="156"/>
        <end position="171"/>
    </location>
</feature>
<feature type="compositionally biased region" description="Polar residues" evidence="1">
    <location>
        <begin position="204"/>
        <end position="214"/>
    </location>
</feature>
<evidence type="ECO:0000313" key="3">
    <source>
        <dbReference type="Proteomes" id="UP000799439"/>
    </source>
</evidence>
<organism evidence="2 3">
    <name type="scientific">Myriangium duriaei CBS 260.36</name>
    <dbReference type="NCBI Taxonomy" id="1168546"/>
    <lineage>
        <taxon>Eukaryota</taxon>
        <taxon>Fungi</taxon>
        <taxon>Dikarya</taxon>
        <taxon>Ascomycota</taxon>
        <taxon>Pezizomycotina</taxon>
        <taxon>Dothideomycetes</taxon>
        <taxon>Dothideomycetidae</taxon>
        <taxon>Myriangiales</taxon>
        <taxon>Myriangiaceae</taxon>
        <taxon>Myriangium</taxon>
    </lineage>
</organism>
<feature type="compositionally biased region" description="Low complexity" evidence="1">
    <location>
        <begin position="273"/>
        <end position="284"/>
    </location>
</feature>
<proteinExistence type="predicted"/>
<accession>A0A9P4J4Q4</accession>
<sequence>MPAPPANPPVTACFLTPLCSPCRELTLSQAPLSPTHNNGSTYLRSVRVTVPESTRFLAPGNNRRPVQGPNPLISNRTTSPAFTNSDRTDPRSNTEHSSSDGSFYAPPPSQQVRARTENSAHLVTGDLSPSRSNSVDELYASRSPPLPRPQPESDAHLTNGNLGPDSPNSDNELYAPRSPRRSPQLEGLMKGNVNRGPAVEDSSTEASGGSSIKASTDAAGGRLTAGVDTRCRGSSLSNSELTMQAFQRLSSIPSPVFTTNGCPGSPVSIAVHPGSPKSPGSPWSPYSPPLSPHSPDSPLPIASNYSNSISPDFPYPPWYPGLPQVPPSPPLAQSPTAIVDADQKNLASPSPHPPRYIQYPDAPHYPLPPGSWSSRPSSTYSGPSGDRRDSPSPHYSPPPSRSPPSSPCDDSTIPSSSDSPIDPSLSSTSPSSPTPSRSSFSRTCSPFPKSPERTSYSPTRPLPTSSIFISRTYHVTPATNTSHNWGFDPPISPPVVVAAGAAAAAAAAATASLLPIVTHASRNGVWTRARLSRLLRWLLIHCTARLEPLLLTRLLAGRVDVHFLVWLWRVLQRVRITLSLGPVDMGVGLLR</sequence>
<dbReference type="EMBL" id="ML996085">
    <property type="protein sequence ID" value="KAF2153407.1"/>
    <property type="molecule type" value="Genomic_DNA"/>
</dbReference>
<feature type="compositionally biased region" description="Polar residues" evidence="1">
    <location>
        <begin position="453"/>
        <end position="463"/>
    </location>
</feature>
<feature type="compositionally biased region" description="Pro residues" evidence="1">
    <location>
        <begin position="313"/>
        <end position="332"/>
    </location>
</feature>
<protein>
    <submittedName>
        <fullName evidence="2">Uncharacterized protein</fullName>
    </submittedName>
</protein>
<feature type="compositionally biased region" description="Polar residues" evidence="1">
    <location>
        <begin position="72"/>
        <end position="85"/>
    </location>
</feature>